<dbReference type="GeneID" id="108433668"/>
<dbReference type="PRINTS" id="PR00237">
    <property type="entry name" value="GPCRRHODOPSN"/>
</dbReference>
<feature type="transmembrane region" description="Helical" evidence="13">
    <location>
        <begin position="194"/>
        <end position="220"/>
    </location>
</feature>
<reference evidence="15" key="2">
    <citation type="submission" date="2025-08" db="UniProtKB">
        <authorList>
            <consortium name="Ensembl"/>
        </authorList>
    </citation>
    <scope>IDENTIFICATION</scope>
</reference>
<feature type="transmembrane region" description="Helical" evidence="13">
    <location>
        <begin position="71"/>
        <end position="93"/>
    </location>
</feature>
<organism evidence="15 16">
    <name type="scientific">Pygocentrus nattereri</name>
    <name type="common">Red-bellied piranha</name>
    <dbReference type="NCBI Taxonomy" id="42514"/>
    <lineage>
        <taxon>Eukaryota</taxon>
        <taxon>Metazoa</taxon>
        <taxon>Chordata</taxon>
        <taxon>Craniata</taxon>
        <taxon>Vertebrata</taxon>
        <taxon>Euteleostomi</taxon>
        <taxon>Actinopterygii</taxon>
        <taxon>Neopterygii</taxon>
        <taxon>Teleostei</taxon>
        <taxon>Ostariophysi</taxon>
        <taxon>Characiformes</taxon>
        <taxon>Characoidei</taxon>
        <taxon>Pygocentrus</taxon>
    </lineage>
</organism>
<keyword evidence="8 13" id="KW-0472">Membrane</keyword>
<evidence type="ECO:0000256" key="9">
    <source>
        <dbReference type="ARBA" id="ARBA00023157"/>
    </source>
</evidence>
<keyword evidence="2" id="KW-1003">Cell membrane</keyword>
<keyword evidence="5 13" id="KW-1133">Transmembrane helix</keyword>
<dbReference type="PANTHER" id="PTHR24231:SF52">
    <property type="entry name" value="CYSTEINYL LEUKOTRIENE RECEPTOR 2-LIKE"/>
    <property type="match status" value="1"/>
</dbReference>
<accession>A0AAR2J799</accession>
<keyword evidence="16" id="KW-1185">Reference proteome</keyword>
<feature type="transmembrane region" description="Helical" evidence="13">
    <location>
        <begin position="38"/>
        <end position="59"/>
    </location>
</feature>
<sequence length="366" mass="42325">MSAPASVTPWPNASDFTTSQLNKSCDNCSHFKFMAYTVTYSIVFPVGLLSNLVALYVFLRHTPKKTANTVFMTNLAISDVCFTLTLPFRLIYYFRECHWDFLDWLCRWCVYSFYVNLYTSVLFLTGLSVLRYIAVVHPIRNKSLVTVRRASVACFGIWVFVAVMSVPFLLSGTLKDGEKTRCFDPGHKKNWMRILYLNYLALILGFLIPFVTILVCYGCIICKLFAGQKIQNHKRTHRLRSVYLIAVILTTFLLCFLPYHIVRTVHLHAIVSRNNCRLEEHLLRVPVLTLCVAASNSCLNPLMYYFAGESFRTSFRRASRRGTFSSENSFHLSFQWRNRSSRQSRRQMPSSLLAPEKKQNIKCNKQ</sequence>
<name>A0AAR2J799_PYGNA</name>
<dbReference type="FunFam" id="1.20.1070.10:FF:000017">
    <property type="entry name" value="lysophosphatidic acid receptor 4"/>
    <property type="match status" value="1"/>
</dbReference>
<feature type="region of interest" description="Disordered" evidence="12">
    <location>
        <begin position="338"/>
        <end position="366"/>
    </location>
</feature>
<keyword evidence="6" id="KW-0297">G-protein coupled receptor</keyword>
<dbReference type="PRINTS" id="PR01157">
    <property type="entry name" value="P2YPURNOCPTR"/>
</dbReference>
<evidence type="ECO:0000259" key="14">
    <source>
        <dbReference type="PROSITE" id="PS50262"/>
    </source>
</evidence>
<feature type="transmembrane region" description="Helical" evidence="13">
    <location>
        <begin position="282"/>
        <end position="307"/>
    </location>
</feature>
<dbReference type="CTD" id="100334963"/>
<dbReference type="GO" id="GO:0005886">
    <property type="term" value="C:plasma membrane"/>
    <property type="evidence" value="ECO:0007669"/>
    <property type="project" value="UniProtKB-SubCell"/>
</dbReference>
<keyword evidence="3 13" id="KW-0812">Transmembrane</keyword>
<dbReference type="GO" id="GO:0002250">
    <property type="term" value="P:adaptive immune response"/>
    <property type="evidence" value="ECO:0007669"/>
    <property type="project" value="UniProtKB-KW"/>
</dbReference>
<evidence type="ECO:0000313" key="16">
    <source>
        <dbReference type="Proteomes" id="UP001501920"/>
    </source>
</evidence>
<dbReference type="Proteomes" id="UP001501920">
    <property type="component" value="Chromosome 26"/>
</dbReference>
<comment type="subcellular location">
    <subcellularLocation>
        <location evidence="1">Cell membrane</location>
        <topology evidence="1">Multi-pass membrane protein</topology>
    </subcellularLocation>
</comment>
<evidence type="ECO:0000256" key="3">
    <source>
        <dbReference type="ARBA" id="ARBA00022692"/>
    </source>
</evidence>
<dbReference type="PANTHER" id="PTHR24231">
    <property type="entry name" value="PURINOCEPTOR-RELATED G-PROTEIN COUPLED RECEPTOR"/>
    <property type="match status" value="1"/>
</dbReference>
<dbReference type="InterPro" id="IPR017452">
    <property type="entry name" value="GPCR_Rhodpsn_7TM"/>
</dbReference>
<evidence type="ECO:0000256" key="12">
    <source>
        <dbReference type="SAM" id="MobiDB-lite"/>
    </source>
</evidence>
<dbReference type="Ensembl" id="ENSPNAT00000077522.1">
    <property type="protein sequence ID" value="ENSPNAP00000045711.1"/>
    <property type="gene ID" value="ENSPNAG00000032556.1"/>
</dbReference>
<evidence type="ECO:0000256" key="13">
    <source>
        <dbReference type="SAM" id="Phobius"/>
    </source>
</evidence>
<dbReference type="PROSITE" id="PS50262">
    <property type="entry name" value="G_PROTEIN_RECEP_F1_2"/>
    <property type="match status" value="1"/>
</dbReference>
<evidence type="ECO:0000256" key="2">
    <source>
        <dbReference type="ARBA" id="ARBA00022475"/>
    </source>
</evidence>
<evidence type="ECO:0000256" key="8">
    <source>
        <dbReference type="ARBA" id="ARBA00023136"/>
    </source>
</evidence>
<dbReference type="AlphaFoldDB" id="A0AAR2J799"/>
<dbReference type="SUPFAM" id="SSF81321">
    <property type="entry name" value="Family A G protein-coupled receptor-like"/>
    <property type="match status" value="1"/>
</dbReference>
<reference evidence="15 16" key="1">
    <citation type="submission" date="2020-10" db="EMBL/GenBank/DDBJ databases">
        <title>Pygocentrus nattereri (red-bellied piranha) genome, fPygNat1, primary haplotype.</title>
        <authorList>
            <person name="Myers G."/>
            <person name="Meyer A."/>
            <person name="Karagic N."/>
            <person name="Pippel M."/>
            <person name="Winkler S."/>
            <person name="Tracey A."/>
            <person name="Wood J."/>
            <person name="Formenti G."/>
            <person name="Howe K."/>
            <person name="Fedrigo O."/>
            <person name="Jarvis E.D."/>
        </authorList>
    </citation>
    <scope>NUCLEOTIDE SEQUENCE [LARGE SCALE GENOMIC DNA]</scope>
</reference>
<keyword evidence="10" id="KW-0675">Receptor</keyword>
<evidence type="ECO:0000256" key="5">
    <source>
        <dbReference type="ARBA" id="ARBA00022989"/>
    </source>
</evidence>
<proteinExistence type="predicted"/>
<evidence type="ECO:0000256" key="10">
    <source>
        <dbReference type="ARBA" id="ARBA00023170"/>
    </source>
</evidence>
<keyword evidence="7" id="KW-1064">Adaptive immunity</keyword>
<dbReference type="Pfam" id="PF00001">
    <property type="entry name" value="7tm_1"/>
    <property type="match status" value="1"/>
</dbReference>
<dbReference type="Gene3D" id="1.20.1070.10">
    <property type="entry name" value="Rhodopsin 7-helix transmembrane proteins"/>
    <property type="match status" value="1"/>
</dbReference>
<protein>
    <recommendedName>
        <fullName evidence="14">G-protein coupled receptors family 1 profile domain-containing protein</fullName>
    </recommendedName>
</protein>
<reference evidence="15" key="3">
    <citation type="submission" date="2025-09" db="UniProtKB">
        <authorList>
            <consortium name="Ensembl"/>
        </authorList>
    </citation>
    <scope>IDENTIFICATION</scope>
</reference>
<evidence type="ECO:0000256" key="6">
    <source>
        <dbReference type="ARBA" id="ARBA00023040"/>
    </source>
</evidence>
<keyword evidence="4" id="KW-0391">Immunity</keyword>
<keyword evidence="11" id="KW-0807">Transducer</keyword>
<feature type="domain" description="G-protein coupled receptors family 1 profile" evidence="14">
    <location>
        <begin position="50"/>
        <end position="304"/>
    </location>
</feature>
<feature type="transmembrane region" description="Helical" evidence="13">
    <location>
        <begin position="113"/>
        <end position="134"/>
    </location>
</feature>
<dbReference type="GO" id="GO:0004930">
    <property type="term" value="F:G protein-coupled receptor activity"/>
    <property type="evidence" value="ECO:0007669"/>
    <property type="project" value="UniProtKB-KW"/>
</dbReference>
<dbReference type="RefSeq" id="XP_017563873.1">
    <property type="nucleotide sequence ID" value="XM_017708384.2"/>
</dbReference>
<dbReference type="GeneTree" id="ENSGT01150000286937"/>
<evidence type="ECO:0000256" key="1">
    <source>
        <dbReference type="ARBA" id="ARBA00004651"/>
    </source>
</evidence>
<evidence type="ECO:0000256" key="4">
    <source>
        <dbReference type="ARBA" id="ARBA00022859"/>
    </source>
</evidence>
<feature type="transmembrane region" description="Helical" evidence="13">
    <location>
        <begin position="155"/>
        <end position="174"/>
    </location>
</feature>
<dbReference type="InterPro" id="IPR000276">
    <property type="entry name" value="GPCR_Rhodpsn"/>
</dbReference>
<keyword evidence="9" id="KW-1015">Disulfide bond</keyword>
<feature type="transmembrane region" description="Helical" evidence="13">
    <location>
        <begin position="241"/>
        <end position="262"/>
    </location>
</feature>
<evidence type="ECO:0000256" key="7">
    <source>
        <dbReference type="ARBA" id="ARBA00023130"/>
    </source>
</evidence>
<evidence type="ECO:0000256" key="11">
    <source>
        <dbReference type="ARBA" id="ARBA00023224"/>
    </source>
</evidence>
<evidence type="ECO:0000313" key="15">
    <source>
        <dbReference type="Ensembl" id="ENSPNAP00000045711.1"/>
    </source>
</evidence>